<proteinExistence type="predicted"/>
<dbReference type="Pfam" id="PF00072">
    <property type="entry name" value="Response_reg"/>
    <property type="match status" value="1"/>
</dbReference>
<keyword evidence="4" id="KW-1185">Reference proteome</keyword>
<feature type="domain" description="Response regulatory" evidence="2">
    <location>
        <begin position="2"/>
        <end position="119"/>
    </location>
</feature>
<evidence type="ECO:0000256" key="1">
    <source>
        <dbReference type="PROSITE-ProRule" id="PRU00169"/>
    </source>
</evidence>
<name>A0A4R2LAK0_9GAMM</name>
<gene>
    <name evidence="3" type="ORF">EV699_1027</name>
</gene>
<comment type="caution">
    <text evidence="3">The sequence shown here is derived from an EMBL/GenBank/DDBJ whole genome shotgun (WGS) entry which is preliminary data.</text>
</comment>
<dbReference type="AlphaFoldDB" id="A0A4R2LAK0"/>
<evidence type="ECO:0000313" key="4">
    <source>
        <dbReference type="Proteomes" id="UP000295765"/>
    </source>
</evidence>
<sequence length="120" mass="13287">MKILIADDSKAMRSIVVRTLRQAGYSGHKIIEAEDGAQGLALARDEEPDLIISDWNMPQMNGLEFLKALRADGVETPFGFVTTEASPEMRVMAAEAGAAFLITKPFTPEDFQQHCDRFLD</sequence>
<dbReference type="RefSeq" id="WP_132538138.1">
    <property type="nucleotide sequence ID" value="NZ_SLWY01000002.1"/>
</dbReference>
<accession>A0A4R2LAK0</accession>
<dbReference type="PANTHER" id="PTHR43228">
    <property type="entry name" value="TWO-COMPONENT RESPONSE REGULATOR"/>
    <property type="match status" value="1"/>
</dbReference>
<reference evidence="3 4" key="1">
    <citation type="submission" date="2019-03" db="EMBL/GenBank/DDBJ databases">
        <title>Genomic Encyclopedia of Type Strains, Phase IV (KMG-IV): sequencing the most valuable type-strain genomes for metagenomic binning, comparative biology and taxonomic classification.</title>
        <authorList>
            <person name="Goeker M."/>
        </authorList>
    </citation>
    <scope>NUCLEOTIDE SEQUENCE [LARGE SCALE GENOMIC DNA]</scope>
    <source>
        <strain evidence="3 4">DSM 25287</strain>
    </source>
</reference>
<keyword evidence="1" id="KW-0597">Phosphoprotein</keyword>
<dbReference type="Gene3D" id="3.40.50.2300">
    <property type="match status" value="1"/>
</dbReference>
<dbReference type="GO" id="GO:0000160">
    <property type="term" value="P:phosphorelay signal transduction system"/>
    <property type="evidence" value="ECO:0007669"/>
    <property type="project" value="InterPro"/>
</dbReference>
<organism evidence="3 4">
    <name type="scientific">Plasticicumulans lactativorans</name>
    <dbReference type="NCBI Taxonomy" id="1133106"/>
    <lineage>
        <taxon>Bacteria</taxon>
        <taxon>Pseudomonadati</taxon>
        <taxon>Pseudomonadota</taxon>
        <taxon>Gammaproteobacteria</taxon>
        <taxon>Candidatus Competibacteraceae</taxon>
        <taxon>Plasticicumulans</taxon>
    </lineage>
</organism>
<dbReference type="PANTHER" id="PTHR43228:SF1">
    <property type="entry name" value="TWO-COMPONENT RESPONSE REGULATOR ARR22"/>
    <property type="match status" value="1"/>
</dbReference>
<dbReference type="EMBL" id="SLWY01000002">
    <property type="protein sequence ID" value="TCO83310.1"/>
    <property type="molecule type" value="Genomic_DNA"/>
</dbReference>
<dbReference type="InterPro" id="IPR052048">
    <property type="entry name" value="ST_Response_Regulator"/>
</dbReference>
<dbReference type="Proteomes" id="UP000295765">
    <property type="component" value="Unassembled WGS sequence"/>
</dbReference>
<dbReference type="PROSITE" id="PS50110">
    <property type="entry name" value="RESPONSE_REGULATORY"/>
    <property type="match status" value="1"/>
</dbReference>
<dbReference type="InterPro" id="IPR011006">
    <property type="entry name" value="CheY-like_superfamily"/>
</dbReference>
<dbReference type="OrthoDB" id="9800897at2"/>
<protein>
    <submittedName>
        <fullName evidence="3">Two-component system chemotaxis response regulator CheY</fullName>
    </submittedName>
</protein>
<dbReference type="InterPro" id="IPR001789">
    <property type="entry name" value="Sig_transdc_resp-reg_receiver"/>
</dbReference>
<evidence type="ECO:0000313" key="3">
    <source>
        <dbReference type="EMBL" id="TCO83310.1"/>
    </source>
</evidence>
<feature type="modified residue" description="4-aspartylphosphate" evidence="1">
    <location>
        <position position="54"/>
    </location>
</feature>
<dbReference type="SMART" id="SM00448">
    <property type="entry name" value="REC"/>
    <property type="match status" value="1"/>
</dbReference>
<dbReference type="SUPFAM" id="SSF52172">
    <property type="entry name" value="CheY-like"/>
    <property type="match status" value="1"/>
</dbReference>
<evidence type="ECO:0000259" key="2">
    <source>
        <dbReference type="PROSITE" id="PS50110"/>
    </source>
</evidence>